<accession>A0A2P6SKN8</accession>
<organism evidence="1 2">
    <name type="scientific">Rosa chinensis</name>
    <name type="common">China rose</name>
    <dbReference type="NCBI Taxonomy" id="74649"/>
    <lineage>
        <taxon>Eukaryota</taxon>
        <taxon>Viridiplantae</taxon>
        <taxon>Streptophyta</taxon>
        <taxon>Embryophyta</taxon>
        <taxon>Tracheophyta</taxon>
        <taxon>Spermatophyta</taxon>
        <taxon>Magnoliopsida</taxon>
        <taxon>eudicotyledons</taxon>
        <taxon>Gunneridae</taxon>
        <taxon>Pentapetalae</taxon>
        <taxon>rosids</taxon>
        <taxon>fabids</taxon>
        <taxon>Rosales</taxon>
        <taxon>Rosaceae</taxon>
        <taxon>Rosoideae</taxon>
        <taxon>Rosoideae incertae sedis</taxon>
        <taxon>Rosa</taxon>
    </lineage>
</organism>
<evidence type="ECO:0000313" key="1">
    <source>
        <dbReference type="EMBL" id="PRQ59244.1"/>
    </source>
</evidence>
<dbReference type="Proteomes" id="UP000238479">
    <property type="component" value="Chromosome 1"/>
</dbReference>
<keyword evidence="2" id="KW-1185">Reference proteome</keyword>
<sequence>MKSVHRKKVKGSKMKILPSPHTVLVGVTSKPPRFAADSGFLKSEMRDEDFELQHVFESSGGPSTF</sequence>
<dbReference type="EMBL" id="PDCK01000039">
    <property type="protein sequence ID" value="PRQ59244.1"/>
    <property type="molecule type" value="Genomic_DNA"/>
</dbReference>
<evidence type="ECO:0000313" key="2">
    <source>
        <dbReference type="Proteomes" id="UP000238479"/>
    </source>
</evidence>
<protein>
    <submittedName>
        <fullName evidence="1">Uncharacterized protein</fullName>
    </submittedName>
</protein>
<reference evidence="1 2" key="1">
    <citation type="journal article" date="2018" name="Nat. Genet.">
        <title>The Rosa genome provides new insights in the design of modern roses.</title>
        <authorList>
            <person name="Bendahmane M."/>
        </authorList>
    </citation>
    <scope>NUCLEOTIDE SEQUENCE [LARGE SCALE GENOMIC DNA]</scope>
    <source>
        <strain evidence="2">cv. Old Blush</strain>
    </source>
</reference>
<dbReference type="AlphaFoldDB" id="A0A2P6SKN8"/>
<dbReference type="Gramene" id="PRQ59244">
    <property type="protein sequence ID" value="PRQ59244"/>
    <property type="gene ID" value="RchiOBHm_Chr1g0368071"/>
</dbReference>
<proteinExistence type="predicted"/>
<comment type="caution">
    <text evidence="1">The sequence shown here is derived from an EMBL/GenBank/DDBJ whole genome shotgun (WGS) entry which is preliminary data.</text>
</comment>
<name>A0A2P6SKN8_ROSCH</name>
<gene>
    <name evidence="1" type="ORF">RchiOBHm_Chr1g0368071</name>
</gene>